<dbReference type="AlphaFoldDB" id="A0A8S3PY67"/>
<accession>A0A8S3PY67</accession>
<gene>
    <name evidence="2" type="ORF">MEDL_3009</name>
</gene>
<name>A0A8S3PY67_MYTED</name>
<dbReference type="OrthoDB" id="6103206at2759"/>
<organism evidence="2 3">
    <name type="scientific">Mytilus edulis</name>
    <name type="common">Blue mussel</name>
    <dbReference type="NCBI Taxonomy" id="6550"/>
    <lineage>
        <taxon>Eukaryota</taxon>
        <taxon>Metazoa</taxon>
        <taxon>Spiralia</taxon>
        <taxon>Lophotrochozoa</taxon>
        <taxon>Mollusca</taxon>
        <taxon>Bivalvia</taxon>
        <taxon>Autobranchia</taxon>
        <taxon>Pteriomorphia</taxon>
        <taxon>Mytilida</taxon>
        <taxon>Mytiloidea</taxon>
        <taxon>Mytilidae</taxon>
        <taxon>Mytilinae</taxon>
        <taxon>Mytilus</taxon>
    </lineage>
</organism>
<evidence type="ECO:0000313" key="2">
    <source>
        <dbReference type="EMBL" id="CAG2187533.1"/>
    </source>
</evidence>
<dbReference type="Proteomes" id="UP000683360">
    <property type="component" value="Unassembled WGS sequence"/>
</dbReference>
<keyword evidence="3" id="KW-1185">Reference proteome</keyword>
<reference evidence="2" key="1">
    <citation type="submission" date="2021-03" db="EMBL/GenBank/DDBJ databases">
        <authorList>
            <person name="Bekaert M."/>
        </authorList>
    </citation>
    <scope>NUCLEOTIDE SEQUENCE</scope>
</reference>
<protein>
    <recommendedName>
        <fullName evidence="4">DZIP3-like HEPN domain-containing protein</fullName>
    </recommendedName>
</protein>
<dbReference type="EMBL" id="CAJPWZ010000172">
    <property type="protein sequence ID" value="CAG2187533.1"/>
    <property type="molecule type" value="Genomic_DNA"/>
</dbReference>
<evidence type="ECO:0000256" key="1">
    <source>
        <dbReference type="SAM" id="MobiDB-lite"/>
    </source>
</evidence>
<sequence length="303" mass="35340">MIFRSNIQQKRETSNHLNMSETNEKMDKEDKRRYFYIGSVFLEVVTPLFQQKLEEHYKSLNFRSLKDFLDKEAVIHILFHLRHRNAWCCTDKANCTNQGSLPLNHHQWKQLFAENPGPGIHNCFCKYTAKSINLVDLDVSLCGLILYNCCNLEQLDQDAVHILRRNKNDYLSHNTTCGITKDEYGPLMDELKTNILQLDQTKEDELIRIQKRPLDDALCNRYVTDLLDNHEMLERKKIYDMTKVIQFFGKCKSSTLRVSEIEEQPIETIKLGQPIFALHHTIDLTSEIGDDFSRVVPAAVMMG</sequence>
<evidence type="ECO:0000313" key="3">
    <source>
        <dbReference type="Proteomes" id="UP000683360"/>
    </source>
</evidence>
<comment type="caution">
    <text evidence="2">The sequence shown here is derived from an EMBL/GenBank/DDBJ whole genome shotgun (WGS) entry which is preliminary data.</text>
</comment>
<feature type="region of interest" description="Disordered" evidence="1">
    <location>
        <begin position="1"/>
        <end position="25"/>
    </location>
</feature>
<proteinExistence type="predicted"/>
<evidence type="ECO:0008006" key="4">
    <source>
        <dbReference type="Google" id="ProtNLM"/>
    </source>
</evidence>